<accession>A0ABS3IDX2</accession>
<protein>
    <recommendedName>
        <fullName evidence="5">Gram-positive cocci surface proteins LPxTG domain-containing protein</fullName>
    </recommendedName>
</protein>
<dbReference type="Proteomes" id="UP000664617">
    <property type="component" value="Unassembled WGS sequence"/>
</dbReference>
<feature type="transmembrane region" description="Helical" evidence="2">
    <location>
        <begin position="41"/>
        <end position="59"/>
    </location>
</feature>
<keyword evidence="2" id="KW-1133">Transmembrane helix</keyword>
<dbReference type="EMBL" id="JAFMPK010000049">
    <property type="protein sequence ID" value="MBO0611175.1"/>
    <property type="molecule type" value="Genomic_DNA"/>
</dbReference>
<keyword evidence="4" id="KW-1185">Reference proteome</keyword>
<evidence type="ECO:0000256" key="1">
    <source>
        <dbReference type="SAM" id="MobiDB-lite"/>
    </source>
</evidence>
<keyword evidence="2" id="KW-0472">Membrane</keyword>
<name>A0ABS3IDX2_9MICO</name>
<comment type="caution">
    <text evidence="3">The sequence shown here is derived from an EMBL/GenBank/DDBJ whole genome shotgun (WGS) entry which is preliminary data.</text>
</comment>
<feature type="region of interest" description="Disordered" evidence="1">
    <location>
        <begin position="1"/>
        <end position="23"/>
    </location>
</feature>
<evidence type="ECO:0000256" key="2">
    <source>
        <dbReference type="SAM" id="Phobius"/>
    </source>
</evidence>
<evidence type="ECO:0008006" key="5">
    <source>
        <dbReference type="Google" id="ProtNLM"/>
    </source>
</evidence>
<dbReference type="RefSeq" id="WP_207277137.1">
    <property type="nucleotide sequence ID" value="NZ_JAFMPK010000049.1"/>
</dbReference>
<feature type="region of interest" description="Disordered" evidence="1">
    <location>
        <begin position="65"/>
        <end position="116"/>
    </location>
</feature>
<feature type="compositionally biased region" description="Low complexity" evidence="1">
    <location>
        <begin position="69"/>
        <end position="93"/>
    </location>
</feature>
<sequence length="116" mass="11242">MAALDASPANGAGPGPEAAAGAVTGAARVPAGSLAPGTGPIAVVALVVVGIAGALAYLLRRRRRRAGRATEPVPGGPAVTAAATTAPATAPEALRPRRGAPTFVVDDDTGEFPSLR</sequence>
<gene>
    <name evidence="3" type="ORF">J0911_19315</name>
</gene>
<keyword evidence="2" id="KW-0812">Transmembrane</keyword>
<proteinExistence type="predicted"/>
<evidence type="ECO:0000313" key="4">
    <source>
        <dbReference type="Proteomes" id="UP000664617"/>
    </source>
</evidence>
<reference evidence="4" key="1">
    <citation type="submission" date="2023-07" db="EMBL/GenBank/DDBJ databases">
        <title>Myceligenerans salitolerans sp. nov., a halotolerant actinomycete isolated from a salt lake in Xinjiang, China.</title>
        <authorList>
            <person name="Guan T."/>
        </authorList>
    </citation>
    <scope>NUCLEOTIDE SEQUENCE [LARGE SCALE GENOMIC DNA]</scope>
    <source>
        <strain evidence="4">XHU 5031</strain>
    </source>
</reference>
<organism evidence="3 4">
    <name type="scientific">Myceligenerans salitolerans</name>
    <dbReference type="NCBI Taxonomy" id="1230528"/>
    <lineage>
        <taxon>Bacteria</taxon>
        <taxon>Bacillati</taxon>
        <taxon>Actinomycetota</taxon>
        <taxon>Actinomycetes</taxon>
        <taxon>Micrococcales</taxon>
        <taxon>Promicromonosporaceae</taxon>
        <taxon>Myceligenerans</taxon>
    </lineage>
</organism>
<evidence type="ECO:0000313" key="3">
    <source>
        <dbReference type="EMBL" id="MBO0611175.1"/>
    </source>
</evidence>